<keyword evidence="5 11" id="KW-0812">Transmembrane</keyword>
<dbReference type="PANTHER" id="PTHR32552">
    <property type="entry name" value="FERRICHROME IRON RECEPTOR-RELATED"/>
    <property type="match status" value="1"/>
</dbReference>
<evidence type="ECO:0000256" key="13">
    <source>
        <dbReference type="SAM" id="SignalP"/>
    </source>
</evidence>
<dbReference type="SUPFAM" id="SSF56935">
    <property type="entry name" value="Porins"/>
    <property type="match status" value="1"/>
</dbReference>
<evidence type="ECO:0000256" key="9">
    <source>
        <dbReference type="ARBA" id="ARBA00023136"/>
    </source>
</evidence>
<name>A0A4U1BR22_9GAMM</name>
<comment type="subcellular location">
    <subcellularLocation>
        <location evidence="1 11">Cell outer membrane</location>
        <topology evidence="1 11">Multi-pass membrane protein</topology>
    </subcellularLocation>
</comment>
<dbReference type="Gene3D" id="2.40.170.20">
    <property type="entry name" value="TonB-dependent receptor, beta-barrel domain"/>
    <property type="match status" value="1"/>
</dbReference>
<evidence type="ECO:0000256" key="10">
    <source>
        <dbReference type="ARBA" id="ARBA00023237"/>
    </source>
</evidence>
<dbReference type="RefSeq" id="WP_136863218.1">
    <property type="nucleotide sequence ID" value="NZ_SWCJ01000005.1"/>
</dbReference>
<dbReference type="PANTHER" id="PTHR32552:SF81">
    <property type="entry name" value="TONB-DEPENDENT OUTER MEMBRANE RECEPTOR"/>
    <property type="match status" value="1"/>
</dbReference>
<dbReference type="GO" id="GO:0006826">
    <property type="term" value="P:iron ion transport"/>
    <property type="evidence" value="ECO:0007669"/>
    <property type="project" value="UniProtKB-KW"/>
</dbReference>
<evidence type="ECO:0000259" key="14">
    <source>
        <dbReference type="Pfam" id="PF00593"/>
    </source>
</evidence>
<dbReference type="InterPro" id="IPR012910">
    <property type="entry name" value="Plug_dom"/>
</dbReference>
<evidence type="ECO:0000256" key="3">
    <source>
        <dbReference type="ARBA" id="ARBA00022452"/>
    </source>
</evidence>
<evidence type="ECO:0008006" key="18">
    <source>
        <dbReference type="Google" id="ProtNLM"/>
    </source>
</evidence>
<feature type="domain" description="TonB-dependent receptor-like beta-barrel" evidence="14">
    <location>
        <begin position="193"/>
        <end position="660"/>
    </location>
</feature>
<sequence>MNSRWGDWKLSLTATWVAAALASPAQVSAAQEALGEYGELEVITITADKIERDKQDVASSVSVFEGYTLEDMGVDSLEGIANRTPNVSFYRADSHTTYLVYRGIGGTTNMNKVWNVNVDDVTLPYVATDILLDAARVEVLRGSQGALYGRNTHAGVVNVVTRSPDDYFDANGVVSYESYNTMKFTGAVGGPIDDDMGYRFALGYRSGDGYFKNRTLGTDDGNDHQQVSARGKFVYAPTDIDKLTFSLTLDRFDGGFDSYAIGGGTTTESNEPGYNDGSLVAPSVTWVRQLSLGKLTSITAYSDSNYGFLQDWDFTAMDIMAAEYDENFQTFTQEFRLEGQSADDLNWLVGAFLLVEDLDTETMVRFGADAGAAGMPADFEMSQRSTIKSRGGALFGQVVYQPWQAVELTGRLRLDYERKELDWQGFAGPAPTGSKSFDEGWFAALPSVSAAWILSDEQRIYGSISRGYKAGDFNNVQVDPAVVTEPVDPEYATTYELGYKGTLADRRLELNAALFYVDWQDLQVETQLNVPGAAPVFLKQNAAEAHSSGIEVELRAQPHEDWELFAGGSYLFDYEFDKYPNSVSGDISGNLLPNANEFVLNGGAVYRHDSGLFFAVDATVNGSRFFDEANQFEQKTYTLVNARIGYEGESMSAYLYGRNLLDEDYALSMFNGTTMSAEPAIVGVQVKVEL</sequence>
<dbReference type="AlphaFoldDB" id="A0A4U1BR22"/>
<feature type="chain" id="PRO_5020436160" description="Iron complex outermembrane recepter protein" evidence="13">
    <location>
        <begin position="30"/>
        <end position="690"/>
    </location>
</feature>
<feature type="domain" description="TonB-dependent receptor plug" evidence="15">
    <location>
        <begin position="53"/>
        <end position="156"/>
    </location>
</feature>
<evidence type="ECO:0000256" key="4">
    <source>
        <dbReference type="ARBA" id="ARBA00022496"/>
    </source>
</evidence>
<evidence type="ECO:0000256" key="6">
    <source>
        <dbReference type="ARBA" id="ARBA00023004"/>
    </source>
</evidence>
<dbReference type="PROSITE" id="PS52016">
    <property type="entry name" value="TONB_DEPENDENT_REC_3"/>
    <property type="match status" value="1"/>
</dbReference>
<dbReference type="InterPro" id="IPR036942">
    <property type="entry name" value="Beta-barrel_TonB_sf"/>
</dbReference>
<feature type="signal peptide" evidence="13">
    <location>
        <begin position="1"/>
        <end position="29"/>
    </location>
</feature>
<dbReference type="InterPro" id="IPR039426">
    <property type="entry name" value="TonB-dep_rcpt-like"/>
</dbReference>
<dbReference type="InterPro" id="IPR000531">
    <property type="entry name" value="Beta-barrel_TonB"/>
</dbReference>
<dbReference type="Proteomes" id="UP000305675">
    <property type="component" value="Unassembled WGS sequence"/>
</dbReference>
<comment type="similarity">
    <text evidence="11 12">Belongs to the TonB-dependent receptor family.</text>
</comment>
<proteinExistence type="inferred from homology"/>
<accession>A0A4U1BR22</accession>
<dbReference type="OrthoDB" id="7051185at2"/>
<keyword evidence="7" id="KW-0406">Ion transport</keyword>
<organism evidence="16 17">
    <name type="scientific">Ferrimonas aestuarii</name>
    <dbReference type="NCBI Taxonomy" id="2569539"/>
    <lineage>
        <taxon>Bacteria</taxon>
        <taxon>Pseudomonadati</taxon>
        <taxon>Pseudomonadota</taxon>
        <taxon>Gammaproteobacteria</taxon>
        <taxon>Alteromonadales</taxon>
        <taxon>Ferrimonadaceae</taxon>
        <taxon>Ferrimonas</taxon>
    </lineage>
</organism>
<evidence type="ECO:0000313" key="16">
    <source>
        <dbReference type="EMBL" id="TKB55461.1"/>
    </source>
</evidence>
<protein>
    <recommendedName>
        <fullName evidence="18">Iron complex outermembrane recepter protein</fullName>
    </recommendedName>
</protein>
<evidence type="ECO:0000256" key="1">
    <source>
        <dbReference type="ARBA" id="ARBA00004571"/>
    </source>
</evidence>
<keyword evidence="4" id="KW-0410">Iron transport</keyword>
<gene>
    <name evidence="16" type="ORF">FCL42_09750</name>
</gene>
<keyword evidence="2 11" id="KW-0813">Transport</keyword>
<evidence type="ECO:0000256" key="12">
    <source>
        <dbReference type="RuleBase" id="RU003357"/>
    </source>
</evidence>
<evidence type="ECO:0000256" key="5">
    <source>
        <dbReference type="ARBA" id="ARBA00022692"/>
    </source>
</evidence>
<comment type="caution">
    <text evidence="16">The sequence shown here is derived from an EMBL/GenBank/DDBJ whole genome shotgun (WGS) entry which is preliminary data.</text>
</comment>
<keyword evidence="3 11" id="KW-1134">Transmembrane beta strand</keyword>
<evidence type="ECO:0000256" key="11">
    <source>
        <dbReference type="PROSITE-ProRule" id="PRU01360"/>
    </source>
</evidence>
<evidence type="ECO:0000313" key="17">
    <source>
        <dbReference type="Proteomes" id="UP000305675"/>
    </source>
</evidence>
<dbReference type="Pfam" id="PF07715">
    <property type="entry name" value="Plug"/>
    <property type="match status" value="1"/>
</dbReference>
<keyword evidence="8 12" id="KW-0798">TonB box</keyword>
<evidence type="ECO:0000256" key="2">
    <source>
        <dbReference type="ARBA" id="ARBA00022448"/>
    </source>
</evidence>
<dbReference type="GO" id="GO:0009279">
    <property type="term" value="C:cell outer membrane"/>
    <property type="evidence" value="ECO:0007669"/>
    <property type="project" value="UniProtKB-SubCell"/>
</dbReference>
<keyword evidence="9 11" id="KW-0472">Membrane</keyword>
<evidence type="ECO:0000259" key="15">
    <source>
        <dbReference type="Pfam" id="PF07715"/>
    </source>
</evidence>
<dbReference type="Pfam" id="PF00593">
    <property type="entry name" value="TonB_dep_Rec_b-barrel"/>
    <property type="match status" value="1"/>
</dbReference>
<keyword evidence="13" id="KW-0732">Signal</keyword>
<keyword evidence="6" id="KW-0408">Iron</keyword>
<evidence type="ECO:0000256" key="7">
    <source>
        <dbReference type="ARBA" id="ARBA00023065"/>
    </source>
</evidence>
<keyword evidence="10 11" id="KW-0998">Cell outer membrane</keyword>
<reference evidence="16 17" key="1">
    <citation type="submission" date="2019-04" db="EMBL/GenBank/DDBJ databases">
        <authorList>
            <person name="Hwang J.C."/>
        </authorList>
    </citation>
    <scope>NUCLEOTIDE SEQUENCE [LARGE SCALE GENOMIC DNA]</scope>
    <source>
        <strain evidence="16 17">IMCC35002</strain>
    </source>
</reference>
<dbReference type="EMBL" id="SWCJ01000005">
    <property type="protein sequence ID" value="TKB55461.1"/>
    <property type="molecule type" value="Genomic_DNA"/>
</dbReference>
<evidence type="ECO:0000256" key="8">
    <source>
        <dbReference type="ARBA" id="ARBA00023077"/>
    </source>
</evidence>
<keyword evidence="17" id="KW-1185">Reference proteome</keyword>